<gene>
    <name evidence="4" type="ORF">BHC54_08190</name>
</gene>
<comment type="caution">
    <text evidence="4">The sequence shown here is derived from an EMBL/GenBank/DDBJ whole genome shotgun (WGS) entry which is preliminary data.</text>
</comment>
<name>A0A2N9X5Q9_9NEIS</name>
<keyword evidence="5" id="KW-1185">Reference proteome</keyword>
<feature type="coiled-coil region" evidence="3">
    <location>
        <begin position="179"/>
        <end position="206"/>
    </location>
</feature>
<protein>
    <recommendedName>
        <fullName evidence="6">RND transporter</fullName>
    </recommendedName>
</protein>
<keyword evidence="2" id="KW-0472">Membrane</keyword>
<dbReference type="Gene3D" id="1.20.1600.10">
    <property type="entry name" value="Outer membrane efflux proteins (OEP)"/>
    <property type="match status" value="1"/>
</dbReference>
<evidence type="ECO:0000256" key="2">
    <source>
        <dbReference type="RuleBase" id="RU362097"/>
    </source>
</evidence>
<comment type="subcellular location">
    <subcellularLocation>
        <location evidence="2">Cell membrane</location>
        <topology evidence="2">Lipid-anchor</topology>
    </subcellularLocation>
</comment>
<accession>A0A2N9X5Q9</accession>
<dbReference type="Pfam" id="PF02321">
    <property type="entry name" value="OEP"/>
    <property type="match status" value="2"/>
</dbReference>
<keyword evidence="2" id="KW-1134">Transmembrane beta strand</keyword>
<dbReference type="Gene3D" id="2.20.200.10">
    <property type="entry name" value="Outer membrane efflux proteins (OEP)"/>
    <property type="match status" value="1"/>
</dbReference>
<dbReference type="NCBIfam" id="TIGR01845">
    <property type="entry name" value="outer_NodT"/>
    <property type="match status" value="1"/>
</dbReference>
<dbReference type="Proteomes" id="UP000230202">
    <property type="component" value="Unassembled WGS sequence"/>
</dbReference>
<dbReference type="SUPFAM" id="SSF56954">
    <property type="entry name" value="Outer membrane efflux proteins (OEP)"/>
    <property type="match status" value="1"/>
</dbReference>
<keyword evidence="2" id="KW-0812">Transmembrane</keyword>
<organism evidence="4 5">
    <name type="scientific">Snodgrassella alvi</name>
    <dbReference type="NCBI Taxonomy" id="1196083"/>
    <lineage>
        <taxon>Bacteria</taxon>
        <taxon>Pseudomonadati</taxon>
        <taxon>Pseudomonadota</taxon>
        <taxon>Betaproteobacteria</taxon>
        <taxon>Neisseriales</taxon>
        <taxon>Neisseriaceae</taxon>
        <taxon>Snodgrassella</taxon>
    </lineage>
</organism>
<dbReference type="RefSeq" id="WP_100152430.1">
    <property type="nucleotide sequence ID" value="NZ_MEIL01000029.1"/>
</dbReference>
<keyword evidence="3" id="KW-0175">Coiled coil</keyword>
<comment type="similarity">
    <text evidence="1 2">Belongs to the outer membrane factor (OMF) (TC 1.B.17) family.</text>
</comment>
<dbReference type="GO" id="GO:0015562">
    <property type="term" value="F:efflux transmembrane transporter activity"/>
    <property type="evidence" value="ECO:0007669"/>
    <property type="project" value="InterPro"/>
</dbReference>
<evidence type="ECO:0000256" key="3">
    <source>
        <dbReference type="SAM" id="Coils"/>
    </source>
</evidence>
<dbReference type="InterPro" id="IPR003423">
    <property type="entry name" value="OMP_efflux"/>
</dbReference>
<evidence type="ECO:0000256" key="1">
    <source>
        <dbReference type="ARBA" id="ARBA00007613"/>
    </source>
</evidence>
<keyword evidence="2" id="KW-0564">Palmitate</keyword>
<reference evidence="4" key="1">
    <citation type="journal article" date="2017" name="MBio">
        <title>Type VI secretion-mediated competition in the bee gut microbiome.</title>
        <authorList>
            <person name="Steele M.I."/>
            <person name="Kwong W.K."/>
            <person name="Powell J.E."/>
            <person name="Whiteley M."/>
            <person name="Moran N.A."/>
        </authorList>
    </citation>
    <scope>NUCLEOTIDE SEQUENCE [LARGE SCALE GENOMIC DNA]</scope>
    <source>
        <strain evidence="4">WkB273</strain>
    </source>
</reference>
<evidence type="ECO:0000313" key="5">
    <source>
        <dbReference type="Proteomes" id="UP000230202"/>
    </source>
</evidence>
<dbReference type="EMBL" id="MEIL01000029">
    <property type="protein sequence ID" value="PIT38512.1"/>
    <property type="molecule type" value="Genomic_DNA"/>
</dbReference>
<dbReference type="PANTHER" id="PTHR30203:SF33">
    <property type="entry name" value="BLR4455 PROTEIN"/>
    <property type="match status" value="1"/>
</dbReference>
<sequence length="468" mass="51208">MNAPLIKLSILTAMAISLNGCIPRIPAVPATARVQAPAHWHEQSTTTSQNPDAQWWKQLNDPVLDQLINEALTNNIDLALAQTRVQEALAQEHASRASLLPTLEASGGTTRQKSLNAFGVATLTRVEQPSFQAAYELDVFGKNRHAYQAGRLNRQATETAEAATRLSVISTTVKSYITLRALDEKLNLLQKTLDARQRELKIAQSKANVGYTSKLELNQAQAEYAATLQQIPVVQSSISQQEHALSMLVGSSSRTIERGLPLSQLQAPAIPDMLPSELMQNRPDIVQSSLLLAASDANLASARAQFLPSVKISATFGRIFSTAPIKEPVNVWSIGGSILAPIFEGGSIKANFDLNVARRNEAAWNYRKTVLTALKEVEDQLSASYRLQEQEQALEMEQKALASALHHASNRYHAGYSPYLDVLDSQRNLLSVESQLIQSKADYLNAQVSLYQALGGGWTPARNTDTQH</sequence>
<dbReference type="InterPro" id="IPR010131">
    <property type="entry name" value="MdtP/NodT-like"/>
</dbReference>
<keyword evidence="2" id="KW-0449">Lipoprotein</keyword>
<dbReference type="GO" id="GO:0005886">
    <property type="term" value="C:plasma membrane"/>
    <property type="evidence" value="ECO:0007669"/>
    <property type="project" value="UniProtKB-SubCell"/>
</dbReference>
<dbReference type="PANTHER" id="PTHR30203">
    <property type="entry name" value="OUTER MEMBRANE CATION EFFLUX PROTEIN"/>
    <property type="match status" value="1"/>
</dbReference>
<dbReference type="AlphaFoldDB" id="A0A2N9X5Q9"/>
<evidence type="ECO:0000313" key="4">
    <source>
        <dbReference type="EMBL" id="PIT38512.1"/>
    </source>
</evidence>
<evidence type="ECO:0008006" key="6">
    <source>
        <dbReference type="Google" id="ProtNLM"/>
    </source>
</evidence>
<proteinExistence type="inferred from homology"/>